<keyword evidence="3" id="KW-1185">Reference proteome</keyword>
<protein>
    <submittedName>
        <fullName evidence="2">Uncharacterized protein</fullName>
    </submittedName>
</protein>
<dbReference type="OrthoDB" id="3141012at2759"/>
<evidence type="ECO:0000256" key="1">
    <source>
        <dbReference type="SAM" id="MobiDB-lite"/>
    </source>
</evidence>
<evidence type="ECO:0000313" key="3">
    <source>
        <dbReference type="Proteomes" id="UP000567179"/>
    </source>
</evidence>
<gene>
    <name evidence="2" type="ORF">D9619_007035</name>
</gene>
<proteinExistence type="predicted"/>
<organism evidence="2 3">
    <name type="scientific">Psilocybe cf. subviscida</name>
    <dbReference type="NCBI Taxonomy" id="2480587"/>
    <lineage>
        <taxon>Eukaryota</taxon>
        <taxon>Fungi</taxon>
        <taxon>Dikarya</taxon>
        <taxon>Basidiomycota</taxon>
        <taxon>Agaricomycotina</taxon>
        <taxon>Agaricomycetes</taxon>
        <taxon>Agaricomycetidae</taxon>
        <taxon>Agaricales</taxon>
        <taxon>Agaricineae</taxon>
        <taxon>Strophariaceae</taxon>
        <taxon>Psilocybe</taxon>
    </lineage>
</organism>
<reference evidence="2 3" key="1">
    <citation type="journal article" date="2020" name="ISME J.">
        <title>Uncovering the hidden diversity of litter-decomposition mechanisms in mushroom-forming fungi.</title>
        <authorList>
            <person name="Floudas D."/>
            <person name="Bentzer J."/>
            <person name="Ahren D."/>
            <person name="Johansson T."/>
            <person name="Persson P."/>
            <person name="Tunlid A."/>
        </authorList>
    </citation>
    <scope>NUCLEOTIDE SEQUENCE [LARGE SCALE GENOMIC DNA]</scope>
    <source>
        <strain evidence="2 3">CBS 101986</strain>
    </source>
</reference>
<dbReference type="Proteomes" id="UP000567179">
    <property type="component" value="Unassembled WGS sequence"/>
</dbReference>
<feature type="region of interest" description="Disordered" evidence="1">
    <location>
        <begin position="398"/>
        <end position="427"/>
    </location>
</feature>
<accession>A0A8H5B203</accession>
<dbReference type="EMBL" id="JAACJJ010000043">
    <property type="protein sequence ID" value="KAF5315120.1"/>
    <property type="molecule type" value="Genomic_DNA"/>
</dbReference>
<comment type="caution">
    <text evidence="2">The sequence shown here is derived from an EMBL/GenBank/DDBJ whole genome shotgun (WGS) entry which is preliminary data.</text>
</comment>
<name>A0A8H5B203_9AGAR</name>
<evidence type="ECO:0000313" key="2">
    <source>
        <dbReference type="EMBL" id="KAF5315120.1"/>
    </source>
</evidence>
<dbReference type="AlphaFoldDB" id="A0A8H5B203"/>
<sequence>MAKVVYQARVSTKTETCSLSMNVQHFLSIGHTSSLDAGEFKKMHKPPPPEIDITCSSPLVLTISGSYNGVHASPQTIMESHMARYLTEYLTLNRTALGIGEIIGPQLDSSGDTPKTTLSIGNSQPMPMEHDQSPTAKLLKIHIHYSWRSSEGDSALNNPGNLDNILCDSLSPFSPSLPLTFLNILNVSIFRLVKYQFVRSVFRLCLTAKDLQYFMKPVPSNLWGMAEEVTMFPVLYNSLCNIIERSPSTPFQVKCEHLFKLCRRQISRSYAAASAASASYGVPLGLDPLSGQDRDIFFLVMSRFYQLGIKKTSFKPLSRTHAVEDTDDSNVCNAFPADDAVGDFDSDEDIFVDSDYEPPGPLSSHKLIYEKYCSSSCSNSFEHPAEFGATLPDCSPPDECSPDINFEGEEQDGFASSPFSDDDHQKLTEMPSGLDEVWSKEEDTVPDDAIVLSAQCDQSSGWSIGRQAFNSQSMGTEMQI</sequence>